<dbReference type="EMBL" id="SIDB01000004">
    <property type="protein sequence ID" value="KAI3433807.1"/>
    <property type="molecule type" value="Genomic_DNA"/>
</dbReference>
<evidence type="ECO:0000256" key="1">
    <source>
        <dbReference type="SAM" id="MobiDB-lite"/>
    </source>
</evidence>
<comment type="caution">
    <text evidence="2">The sequence shown here is derived from an EMBL/GenBank/DDBJ whole genome shotgun (WGS) entry which is preliminary data.</text>
</comment>
<accession>A0A9D4TT54</accession>
<sequence length="204" mass="22606">MSVRSLAPPAAPPSADGSLAGTNSPVAHIDPSHSSHSPGSGDRSVTFQRPAEAPAVPHVAATTVPTAEAMLAQLEKEELDDKEPNFTRRGGLRCLGQYYAAQLNRRTMAHLRAELEADGELRQQFEKLLENDGMDLMAWDAMTKWYDSKSHEVVQEDYQLGRPVGVSLASFSKFLDAWGKRCWKPMHVTTESDDEYDEQHHGYI</sequence>
<reference evidence="2" key="1">
    <citation type="journal article" date="2019" name="Plant J.">
        <title>Chlorella vulgaris genome assembly and annotation reveals the molecular basis for metabolic acclimation to high light conditions.</title>
        <authorList>
            <person name="Cecchin M."/>
            <person name="Marcolungo L."/>
            <person name="Rossato M."/>
            <person name="Girolomoni L."/>
            <person name="Cosentino E."/>
            <person name="Cuine S."/>
            <person name="Li-Beisson Y."/>
            <person name="Delledonne M."/>
            <person name="Ballottari M."/>
        </authorList>
    </citation>
    <scope>NUCLEOTIDE SEQUENCE</scope>
    <source>
        <strain evidence="2">211/11P</strain>
    </source>
</reference>
<gene>
    <name evidence="2" type="ORF">D9Q98_003611</name>
</gene>
<name>A0A9D4TT54_CHLVU</name>
<proteinExistence type="predicted"/>
<evidence type="ECO:0000313" key="2">
    <source>
        <dbReference type="EMBL" id="KAI3433807.1"/>
    </source>
</evidence>
<evidence type="ECO:0000313" key="3">
    <source>
        <dbReference type="Proteomes" id="UP001055712"/>
    </source>
</evidence>
<organism evidence="2 3">
    <name type="scientific">Chlorella vulgaris</name>
    <name type="common">Green alga</name>
    <dbReference type="NCBI Taxonomy" id="3077"/>
    <lineage>
        <taxon>Eukaryota</taxon>
        <taxon>Viridiplantae</taxon>
        <taxon>Chlorophyta</taxon>
        <taxon>core chlorophytes</taxon>
        <taxon>Trebouxiophyceae</taxon>
        <taxon>Chlorellales</taxon>
        <taxon>Chlorellaceae</taxon>
        <taxon>Chlorella clade</taxon>
        <taxon>Chlorella</taxon>
    </lineage>
</organism>
<keyword evidence="3" id="KW-1185">Reference proteome</keyword>
<dbReference type="AlphaFoldDB" id="A0A9D4TT54"/>
<reference evidence="2" key="2">
    <citation type="submission" date="2020-11" db="EMBL/GenBank/DDBJ databases">
        <authorList>
            <person name="Cecchin M."/>
            <person name="Marcolungo L."/>
            <person name="Rossato M."/>
            <person name="Girolomoni L."/>
            <person name="Cosentino E."/>
            <person name="Cuine S."/>
            <person name="Li-Beisson Y."/>
            <person name="Delledonne M."/>
            <person name="Ballottari M."/>
        </authorList>
    </citation>
    <scope>NUCLEOTIDE SEQUENCE</scope>
    <source>
        <strain evidence="2">211/11P</strain>
        <tissue evidence="2">Whole cell</tissue>
    </source>
</reference>
<feature type="region of interest" description="Disordered" evidence="1">
    <location>
        <begin position="1"/>
        <end position="47"/>
    </location>
</feature>
<dbReference type="Proteomes" id="UP001055712">
    <property type="component" value="Unassembled WGS sequence"/>
</dbReference>
<protein>
    <submittedName>
        <fullName evidence="2">Uncharacterized protein</fullName>
    </submittedName>
</protein>
<feature type="compositionally biased region" description="Low complexity" evidence="1">
    <location>
        <begin position="32"/>
        <end position="42"/>
    </location>
</feature>